<dbReference type="Gene3D" id="2.60.120.620">
    <property type="entry name" value="q2cbj1_9rhob like domain"/>
    <property type="match status" value="1"/>
</dbReference>
<dbReference type="AlphaFoldDB" id="A0AA39QLI5"/>
<feature type="domain" description="Fe2OG dioxygenase" evidence="2">
    <location>
        <begin position="128"/>
        <end position="214"/>
    </location>
</feature>
<sequence length="449" mass="50342">MTAKLQNPSIEIVKNALTERTFSHGQLEVSPDKLLLFYSKQQEGKKGIARLVNLADASEESLRDLCDAADAAGFGWGEQNTFDETYRKSKKLDTSQFSCNFDPRATKIFDQIQADLIEGQDEIQRVLRPELYKLNVYGEGDFFKAHKDTPRAENMIGSLVIIFPTVHKGGSLVLRQDGHEWTFGAEKMLAKMTQHEVLPVTSGVRVTLTYNLYLEDKKPTVPALVAKSSGDPTPVDALKPALQALLTDKNFLPEGGLMGFGLRHQYPFAVSKYRNETSSFKIDGNPGDDFSNYIRNSEFIEQERKTWLSQLADGLKGSDASILRACRELGLDANIRILYRPLGGEVVYMTDHIIPEQYEGYYEDEELEELLLKKSGALVSTSDEYMKNQLRCGREAVKLPEVVWVTPITTFNRTESTYMAYGNEASVGYLYGDVCLIVKVGQPGSRMAH</sequence>
<dbReference type="PROSITE" id="PS51471">
    <property type="entry name" value="FE2OG_OXY"/>
    <property type="match status" value="1"/>
</dbReference>
<dbReference type="InterPro" id="IPR005123">
    <property type="entry name" value="Oxoglu/Fe-dep_dioxygenase_dom"/>
</dbReference>
<evidence type="ECO:0000259" key="2">
    <source>
        <dbReference type="PROSITE" id="PS51471"/>
    </source>
</evidence>
<gene>
    <name evidence="3" type="ORF">EDD18DRAFT_1456554</name>
</gene>
<keyword evidence="1" id="KW-0479">Metal-binding</keyword>
<keyword evidence="1" id="KW-0408">Iron</keyword>
<keyword evidence="4" id="KW-1185">Reference proteome</keyword>
<comment type="caution">
    <text evidence="3">The sequence shown here is derived from an EMBL/GenBank/DDBJ whole genome shotgun (WGS) entry which is preliminary data.</text>
</comment>
<organism evidence="3 4">
    <name type="scientific">Armillaria luteobubalina</name>
    <dbReference type="NCBI Taxonomy" id="153913"/>
    <lineage>
        <taxon>Eukaryota</taxon>
        <taxon>Fungi</taxon>
        <taxon>Dikarya</taxon>
        <taxon>Basidiomycota</taxon>
        <taxon>Agaricomycotina</taxon>
        <taxon>Agaricomycetes</taxon>
        <taxon>Agaricomycetidae</taxon>
        <taxon>Agaricales</taxon>
        <taxon>Marasmiineae</taxon>
        <taxon>Physalacriaceae</taxon>
        <taxon>Armillaria</taxon>
    </lineage>
</organism>
<evidence type="ECO:0000313" key="4">
    <source>
        <dbReference type="Proteomes" id="UP001175228"/>
    </source>
</evidence>
<protein>
    <recommendedName>
        <fullName evidence="2">Fe2OG dioxygenase domain-containing protein</fullName>
    </recommendedName>
</protein>
<keyword evidence="1" id="KW-0560">Oxidoreductase</keyword>
<dbReference type="GO" id="GO:0016491">
    <property type="term" value="F:oxidoreductase activity"/>
    <property type="evidence" value="ECO:0007669"/>
    <property type="project" value="UniProtKB-KW"/>
</dbReference>
<evidence type="ECO:0000313" key="3">
    <source>
        <dbReference type="EMBL" id="KAK0505173.1"/>
    </source>
</evidence>
<comment type="similarity">
    <text evidence="1">Belongs to the iron/ascorbate-dependent oxidoreductase family.</text>
</comment>
<reference evidence="3" key="1">
    <citation type="submission" date="2023-06" db="EMBL/GenBank/DDBJ databases">
        <authorList>
            <consortium name="Lawrence Berkeley National Laboratory"/>
            <person name="Ahrendt S."/>
            <person name="Sahu N."/>
            <person name="Indic B."/>
            <person name="Wong-Bajracharya J."/>
            <person name="Merenyi Z."/>
            <person name="Ke H.-M."/>
            <person name="Monk M."/>
            <person name="Kocsube S."/>
            <person name="Drula E."/>
            <person name="Lipzen A."/>
            <person name="Balint B."/>
            <person name="Henrissat B."/>
            <person name="Andreopoulos B."/>
            <person name="Martin F.M."/>
            <person name="Harder C.B."/>
            <person name="Rigling D."/>
            <person name="Ford K.L."/>
            <person name="Foster G.D."/>
            <person name="Pangilinan J."/>
            <person name="Papanicolaou A."/>
            <person name="Barry K."/>
            <person name="LaButti K."/>
            <person name="Viragh M."/>
            <person name="Koriabine M."/>
            <person name="Yan M."/>
            <person name="Riley R."/>
            <person name="Champramary S."/>
            <person name="Plett K.L."/>
            <person name="Tsai I.J."/>
            <person name="Slot J."/>
            <person name="Sipos G."/>
            <person name="Plett J."/>
            <person name="Nagy L.G."/>
            <person name="Grigoriev I.V."/>
        </authorList>
    </citation>
    <scope>NUCLEOTIDE SEQUENCE</scope>
    <source>
        <strain evidence="3">HWK02</strain>
    </source>
</reference>
<dbReference type="Pfam" id="PF13640">
    <property type="entry name" value="2OG-FeII_Oxy_3"/>
    <property type="match status" value="1"/>
</dbReference>
<dbReference type="GO" id="GO:0046872">
    <property type="term" value="F:metal ion binding"/>
    <property type="evidence" value="ECO:0007669"/>
    <property type="project" value="UniProtKB-KW"/>
</dbReference>
<dbReference type="PANTHER" id="PTHR33099:SF14">
    <property type="entry name" value="PROLYL 4-HYDROXYLASE ALPHA SUBUNIT FE(2+) 2OG DIOXYGENASE DOMAIN-CONTAINING PROTEIN"/>
    <property type="match status" value="1"/>
</dbReference>
<proteinExistence type="inferred from homology"/>
<dbReference type="Proteomes" id="UP001175228">
    <property type="component" value="Unassembled WGS sequence"/>
</dbReference>
<dbReference type="PANTHER" id="PTHR33099">
    <property type="entry name" value="FE2OG DIOXYGENASE DOMAIN-CONTAINING PROTEIN"/>
    <property type="match status" value="1"/>
</dbReference>
<dbReference type="EMBL" id="JAUEPU010000002">
    <property type="protein sequence ID" value="KAK0505173.1"/>
    <property type="molecule type" value="Genomic_DNA"/>
</dbReference>
<accession>A0AA39QLI5</accession>
<evidence type="ECO:0000256" key="1">
    <source>
        <dbReference type="RuleBase" id="RU003682"/>
    </source>
</evidence>
<name>A0AA39QLI5_9AGAR</name>
<dbReference type="InterPro" id="IPR044862">
    <property type="entry name" value="Pro_4_hyd_alph_FE2OG_OXY"/>
</dbReference>